<dbReference type="Pfam" id="PF20255">
    <property type="entry name" value="DUF6606"/>
    <property type="match status" value="1"/>
</dbReference>
<proteinExistence type="predicted"/>
<protein>
    <recommendedName>
        <fullName evidence="1">DUF6606 domain-containing protein</fullName>
    </recommendedName>
</protein>
<accession>A0A0W0GFA2</accession>
<evidence type="ECO:0000259" key="1">
    <source>
        <dbReference type="Pfam" id="PF20255"/>
    </source>
</evidence>
<dbReference type="Proteomes" id="UP000054988">
    <property type="component" value="Unassembled WGS sequence"/>
</dbReference>
<dbReference type="eggNOG" id="ENOG502QUFK">
    <property type="taxonomic scope" value="Eukaryota"/>
</dbReference>
<sequence>MADSNLLSYIINHVFLPPKLPQSCDESAENYAGLCRVILRCAQEYREKVPEEERPRWDPVVKMLDNLCLLESEGGFSKEKVGSCIFRMNIGDVLALLIRKQNAGIVIGRHQDRAVFESFEVSPANEKIMSTQGRLICSYPGPAIAVATKIARDPPFVYELANFLSHMNVDVMDDAIPTTWKAGTKLGEIRDTTHPRYITELLTGILRGVGWPEDVTRISKRIADEVLWKDTLLPWRRSPIWLLIRVSLQTTLSDGHSNHSTYKSFIAFCMARILRDAVHAKFDSDLLSCMNKKVSRRLFKLGSDSHPFLTSEVLDVGILTNDLLQMRWKTAQKHHAEASLLGWDPSSLNIMADTQLSLKNSGGYIRRVLDGSKATSASPSFNPAEKRRFLHLVLYTSHTLIHTVRDHGVVALMDFERAVETGIDAWVSARLNDNGWACANLWSWIQQYSERAEKEYNGNPEAMSMMFLTLFELWVGLDKLCVHQCNLLLDYSPEANEDILRPLILHRSASISRLKRILIYVRTRHSRATRGESIFSGNLTQESFVIRYFENSQTHQTLKASIETKAHSDWHNKVEELTHLNRRHAELQQQAQQLSHDVDIQGNRLCKKKKLQCRKCRLEGEAASLSINVFEWPLPATQLEACATVIEMDCPLAFSIWREATYHLLRDICLPSRLRTKSSNPKAEKLLVDYDGLRSFTVESVTRRLTFASRTKSFLDSHYRKQSIPCLQDHVCLKNALQFSLYDTVSRVWVCKPFVSCTIWRPCTFQVPVGPYHNLQHAIDGTDHTPNEIMANQVECHPDITLHEYAAFSGLRSGSHLQWLNILREVTSRQLSFQKPEVEMLFLQAAHQIGPLASDAEWEWHTELRDPLFCTALLQQLRDLKDAVKLNWMEVVTLRIIIALLSRVLSSPPKDSISELALAILQDVRGIAYRWIEQVSVRLRDATTEDAAAHDLQMRLCEIALTFRSTYDIESPQQQRIFANDHDVTRFITSGILLQENVPTQNAPQFFLQLLH</sequence>
<reference evidence="2 3" key="1">
    <citation type="submission" date="2015-12" db="EMBL/GenBank/DDBJ databases">
        <title>Draft genome sequence of Moniliophthora roreri, the causal agent of frosty pod rot of cacao.</title>
        <authorList>
            <person name="Aime M.C."/>
            <person name="Diaz-Valderrama J.R."/>
            <person name="Kijpornyongpan T."/>
            <person name="Phillips-Mora W."/>
        </authorList>
    </citation>
    <scope>NUCLEOTIDE SEQUENCE [LARGE SCALE GENOMIC DNA]</scope>
    <source>
        <strain evidence="2 3">MCA 2952</strain>
    </source>
</reference>
<dbReference type="InterPro" id="IPR046541">
    <property type="entry name" value="DUF6606"/>
</dbReference>
<organism evidence="2 3">
    <name type="scientific">Moniliophthora roreri</name>
    <name type="common">Frosty pod rot fungus</name>
    <name type="synonym">Monilia roreri</name>
    <dbReference type="NCBI Taxonomy" id="221103"/>
    <lineage>
        <taxon>Eukaryota</taxon>
        <taxon>Fungi</taxon>
        <taxon>Dikarya</taxon>
        <taxon>Basidiomycota</taxon>
        <taxon>Agaricomycotina</taxon>
        <taxon>Agaricomycetes</taxon>
        <taxon>Agaricomycetidae</taxon>
        <taxon>Agaricales</taxon>
        <taxon>Marasmiineae</taxon>
        <taxon>Marasmiaceae</taxon>
        <taxon>Moniliophthora</taxon>
    </lineage>
</organism>
<dbReference type="AlphaFoldDB" id="A0A0W0GFA2"/>
<comment type="caution">
    <text evidence="2">The sequence shown here is derived from an EMBL/GenBank/DDBJ whole genome shotgun (WGS) entry which is preliminary data.</text>
</comment>
<evidence type="ECO:0000313" key="3">
    <source>
        <dbReference type="Proteomes" id="UP000054988"/>
    </source>
</evidence>
<gene>
    <name evidence="2" type="ORF">WG66_217</name>
</gene>
<dbReference type="EMBL" id="LATX01000090">
    <property type="protein sequence ID" value="KTB47205.1"/>
    <property type="molecule type" value="Genomic_DNA"/>
</dbReference>
<name>A0A0W0GFA2_MONRR</name>
<feature type="domain" description="DUF6606" evidence="1">
    <location>
        <begin position="10"/>
        <end position="275"/>
    </location>
</feature>
<evidence type="ECO:0000313" key="2">
    <source>
        <dbReference type="EMBL" id="KTB47205.1"/>
    </source>
</evidence>